<gene>
    <name evidence="2" type="ORF">C1SCF055_LOCUS33112</name>
</gene>
<dbReference type="EMBL" id="CAMXCT030004079">
    <property type="protein sequence ID" value="CAL4794878.1"/>
    <property type="molecule type" value="Genomic_DNA"/>
</dbReference>
<dbReference type="InterPro" id="IPR002885">
    <property type="entry name" value="PPR_rpt"/>
</dbReference>
<evidence type="ECO:0000313" key="2">
    <source>
        <dbReference type="EMBL" id="CAI4007566.1"/>
    </source>
</evidence>
<dbReference type="Proteomes" id="UP001152797">
    <property type="component" value="Unassembled WGS sequence"/>
</dbReference>
<accession>A0A9P1DC43</accession>
<proteinExistence type="predicted"/>
<evidence type="ECO:0000313" key="3">
    <source>
        <dbReference type="EMBL" id="CAL4794878.1"/>
    </source>
</evidence>
<dbReference type="PANTHER" id="PTHR47447">
    <property type="entry name" value="OS03G0856100 PROTEIN"/>
    <property type="match status" value="1"/>
</dbReference>
<protein>
    <recommendedName>
        <fullName evidence="5">Pentatricopeptide repeat-containing protein</fullName>
    </recommendedName>
</protein>
<evidence type="ECO:0000313" key="4">
    <source>
        <dbReference type="Proteomes" id="UP001152797"/>
    </source>
</evidence>
<reference evidence="3 4" key="2">
    <citation type="submission" date="2024-05" db="EMBL/GenBank/DDBJ databases">
        <authorList>
            <person name="Chen Y."/>
            <person name="Shah S."/>
            <person name="Dougan E. K."/>
            <person name="Thang M."/>
            <person name="Chan C."/>
        </authorList>
    </citation>
    <scope>NUCLEOTIDE SEQUENCE [LARGE SCALE GENOMIC DNA]</scope>
</reference>
<dbReference type="InterPro" id="IPR011990">
    <property type="entry name" value="TPR-like_helical_dom_sf"/>
</dbReference>
<dbReference type="OrthoDB" id="409255at2759"/>
<sequence>MDVRNPLQSALKDNRPYALQKALKSLGQEDSALGLFDASLIATVQPDVVMVNAAMRGYGAKLGTSVRIFEAMSQWTVQPDVFTYSAAISSCGQWQMALKLFHTLPEAKIPPDLVSFSSVMTSLQKSVCWQRAFKLFEVIRESQSDTDADVAVSVKGRVGLALDFDLTKTPAPAYLDTKKNLSREYRANIRDYQNMLINQVRLSNDLDPRRWEGNGFAGHVQYVPYIGTDLLRPGEKMERDMQARKWAGWWVAGWKMG</sequence>
<reference evidence="2" key="1">
    <citation type="submission" date="2022-10" db="EMBL/GenBank/DDBJ databases">
        <authorList>
            <person name="Chen Y."/>
            <person name="Dougan E. K."/>
            <person name="Chan C."/>
            <person name="Rhodes N."/>
            <person name="Thang M."/>
        </authorList>
    </citation>
    <scope>NUCLEOTIDE SEQUENCE</scope>
</reference>
<organism evidence="2">
    <name type="scientific">Cladocopium goreaui</name>
    <dbReference type="NCBI Taxonomy" id="2562237"/>
    <lineage>
        <taxon>Eukaryota</taxon>
        <taxon>Sar</taxon>
        <taxon>Alveolata</taxon>
        <taxon>Dinophyceae</taxon>
        <taxon>Suessiales</taxon>
        <taxon>Symbiodiniaceae</taxon>
        <taxon>Cladocopium</taxon>
    </lineage>
</organism>
<dbReference type="PANTHER" id="PTHR47447:SF17">
    <property type="entry name" value="OS12G0638900 PROTEIN"/>
    <property type="match status" value="1"/>
</dbReference>
<dbReference type="EMBL" id="CAMXCT010004079">
    <property type="protein sequence ID" value="CAI4007566.1"/>
    <property type="molecule type" value="Genomic_DNA"/>
</dbReference>
<dbReference type="AlphaFoldDB" id="A0A9P1DC43"/>
<dbReference type="Gene3D" id="1.25.40.10">
    <property type="entry name" value="Tetratricopeptide repeat domain"/>
    <property type="match status" value="1"/>
</dbReference>
<evidence type="ECO:0008006" key="5">
    <source>
        <dbReference type="Google" id="ProtNLM"/>
    </source>
</evidence>
<comment type="caution">
    <text evidence="2">The sequence shown here is derived from an EMBL/GenBank/DDBJ whole genome shotgun (WGS) entry which is preliminary data.</text>
</comment>
<keyword evidence="1" id="KW-0677">Repeat</keyword>
<dbReference type="Pfam" id="PF13812">
    <property type="entry name" value="PPR_3"/>
    <property type="match status" value="1"/>
</dbReference>
<dbReference type="EMBL" id="CAMXCT020004079">
    <property type="protein sequence ID" value="CAL1160941.1"/>
    <property type="molecule type" value="Genomic_DNA"/>
</dbReference>
<evidence type="ECO:0000256" key="1">
    <source>
        <dbReference type="ARBA" id="ARBA00022737"/>
    </source>
</evidence>
<name>A0A9P1DC43_9DINO</name>
<keyword evidence="4" id="KW-1185">Reference proteome</keyword>